<dbReference type="Proteomes" id="UP000178583">
    <property type="component" value="Unassembled WGS sequence"/>
</dbReference>
<keyword evidence="3 7" id="KW-0547">Nucleotide-binding</keyword>
<evidence type="ECO:0000256" key="3">
    <source>
        <dbReference type="ARBA" id="ARBA00022741"/>
    </source>
</evidence>
<evidence type="ECO:0000256" key="6">
    <source>
        <dbReference type="ARBA" id="ARBA00047407"/>
    </source>
</evidence>
<evidence type="ECO:0000256" key="1">
    <source>
        <dbReference type="ARBA" id="ARBA00008069"/>
    </source>
</evidence>
<dbReference type="GO" id="GO:0050567">
    <property type="term" value="F:glutaminyl-tRNA synthase (glutamine-hydrolyzing) activity"/>
    <property type="evidence" value="ECO:0007669"/>
    <property type="project" value="UniProtKB-UniRule"/>
</dbReference>
<evidence type="ECO:0000259" key="8">
    <source>
        <dbReference type="Pfam" id="PF01425"/>
    </source>
</evidence>
<sequence>MADQNSKLYQLTLKKASEKLKSGEISSLDLTKAVFERIETVEPKVGAFITLTKELALKQAKESDKRRVAEKTLSEIDGIPIAVKDLFCTKDVRTTAASKILDDFIPTFESTATQKLWDAGAVLIGKTNCDQFAMGSSTETSAYKETKNPWDLKRVPGGSSGGSAAAVSADMCMAALGTDTGGSIRQPASLCSIVGLKPTYGRVSRYGVIAMASSLDCIGPMTKTVEDAAILLNILAGEDESDGTTLPIAVPDYQKSLDGNIKGLKIGIPKEFFGEGMDPEVDKIVREGISKLKNLGANIVEVSLPTVKYALAVYYVIMPAEVASNLARYDGVRYGHSKAKSEKRKAKSLEELYIDSRTEGFGDEAKRRIMLGNYVLSSGYYDAYYKKAQQVRTLVKRDFEEAFRKVDILATPVSPTAAFKFGEKSGSPLEMYLSDIHTVPINPAGVPAISVPAGFTSNNLPVGMQLIAPQMGEEKLLNVANQFEKIAGITNIKPEL</sequence>
<dbReference type="NCBIfam" id="TIGR00132">
    <property type="entry name" value="gatA"/>
    <property type="match status" value="1"/>
</dbReference>
<dbReference type="EC" id="6.3.5.7" evidence="7"/>
<dbReference type="InterPro" id="IPR000120">
    <property type="entry name" value="Amidase"/>
</dbReference>
<dbReference type="HAMAP" id="MF_00120">
    <property type="entry name" value="GatA"/>
    <property type="match status" value="1"/>
</dbReference>
<feature type="domain" description="Amidase" evidence="8">
    <location>
        <begin position="29"/>
        <end position="477"/>
    </location>
</feature>
<dbReference type="Pfam" id="PF01425">
    <property type="entry name" value="Amidase"/>
    <property type="match status" value="1"/>
</dbReference>
<dbReference type="InterPro" id="IPR023631">
    <property type="entry name" value="Amidase_dom"/>
</dbReference>
<feature type="active site" description="Charge relay system" evidence="7">
    <location>
        <position position="84"/>
    </location>
</feature>
<dbReference type="GO" id="GO:0030956">
    <property type="term" value="C:glutamyl-tRNA(Gln) amidotransferase complex"/>
    <property type="evidence" value="ECO:0007669"/>
    <property type="project" value="InterPro"/>
</dbReference>
<protein>
    <recommendedName>
        <fullName evidence="7">Glutamyl-tRNA(Gln) amidotransferase subunit A</fullName>
        <shortName evidence="7">Glu-ADT subunit A</shortName>
        <ecNumber evidence="7">6.3.5.7</ecNumber>
    </recommendedName>
</protein>
<dbReference type="PIRSF" id="PIRSF001221">
    <property type="entry name" value="Amidase_fungi"/>
    <property type="match status" value="1"/>
</dbReference>
<comment type="function">
    <text evidence="7">Allows the formation of correctly charged Gln-tRNA(Gln) through the transamidation of misacylated Glu-tRNA(Gln) in organisms which lack glutaminyl-tRNA synthetase. The reaction takes place in the presence of glutamine and ATP through an activated gamma-phospho-Glu-tRNA(Gln).</text>
</comment>
<dbReference type="PANTHER" id="PTHR11895:SF151">
    <property type="entry name" value="GLUTAMYL-TRNA(GLN) AMIDOTRANSFERASE SUBUNIT A"/>
    <property type="match status" value="1"/>
</dbReference>
<dbReference type="SUPFAM" id="SSF75304">
    <property type="entry name" value="Amidase signature (AS) enzymes"/>
    <property type="match status" value="1"/>
</dbReference>
<dbReference type="GO" id="GO:0006412">
    <property type="term" value="P:translation"/>
    <property type="evidence" value="ECO:0007669"/>
    <property type="project" value="UniProtKB-UniRule"/>
</dbReference>
<keyword evidence="4 7" id="KW-0067">ATP-binding</keyword>
<feature type="active site" description="Acyl-ester intermediate" evidence="7">
    <location>
        <position position="183"/>
    </location>
</feature>
<dbReference type="PROSITE" id="PS00571">
    <property type="entry name" value="AMIDASES"/>
    <property type="match status" value="1"/>
</dbReference>
<evidence type="ECO:0000313" key="9">
    <source>
        <dbReference type="EMBL" id="OGD65609.1"/>
    </source>
</evidence>
<proteinExistence type="inferred from homology"/>
<keyword evidence="2 7" id="KW-0436">Ligase</keyword>
<organism evidence="9 10">
    <name type="scientific">Candidatus Berkelbacteria bacterium RIFOXYA2_FULL_43_10</name>
    <dbReference type="NCBI Taxonomy" id="1797472"/>
    <lineage>
        <taxon>Bacteria</taxon>
        <taxon>Candidatus Berkelbacteria</taxon>
    </lineage>
</organism>
<keyword evidence="9" id="KW-0808">Transferase</keyword>
<evidence type="ECO:0000256" key="7">
    <source>
        <dbReference type="HAMAP-Rule" id="MF_00120"/>
    </source>
</evidence>
<dbReference type="GO" id="GO:0005524">
    <property type="term" value="F:ATP binding"/>
    <property type="evidence" value="ECO:0007669"/>
    <property type="project" value="UniProtKB-KW"/>
</dbReference>
<feature type="active site" description="Charge relay system" evidence="7">
    <location>
        <position position="159"/>
    </location>
</feature>
<dbReference type="Gene3D" id="3.90.1300.10">
    <property type="entry name" value="Amidase signature (AS) domain"/>
    <property type="match status" value="1"/>
</dbReference>
<dbReference type="AlphaFoldDB" id="A0A1F5EDT8"/>
<dbReference type="InterPro" id="IPR020556">
    <property type="entry name" value="Amidase_CS"/>
</dbReference>
<dbReference type="GO" id="GO:0016740">
    <property type="term" value="F:transferase activity"/>
    <property type="evidence" value="ECO:0007669"/>
    <property type="project" value="UniProtKB-KW"/>
</dbReference>
<evidence type="ECO:0000256" key="4">
    <source>
        <dbReference type="ARBA" id="ARBA00022840"/>
    </source>
</evidence>
<comment type="similarity">
    <text evidence="1 7">Belongs to the amidase family. GatA subfamily.</text>
</comment>
<dbReference type="EMBL" id="MEZY01000009">
    <property type="protein sequence ID" value="OGD65609.1"/>
    <property type="molecule type" value="Genomic_DNA"/>
</dbReference>
<dbReference type="STRING" id="1797472.A2215_03275"/>
<comment type="caution">
    <text evidence="9">The sequence shown here is derived from an EMBL/GenBank/DDBJ whole genome shotgun (WGS) entry which is preliminary data.</text>
</comment>
<comment type="subunit">
    <text evidence="7">Heterotrimer of A, B and C subunits.</text>
</comment>
<keyword evidence="5 7" id="KW-0648">Protein biosynthesis</keyword>
<evidence type="ECO:0000256" key="5">
    <source>
        <dbReference type="ARBA" id="ARBA00022917"/>
    </source>
</evidence>
<accession>A0A1F5EDT8</accession>
<gene>
    <name evidence="7 9" type="primary">gatA</name>
    <name evidence="9" type="ORF">A2215_03275</name>
</gene>
<dbReference type="PANTHER" id="PTHR11895">
    <property type="entry name" value="TRANSAMIDASE"/>
    <property type="match status" value="1"/>
</dbReference>
<dbReference type="InterPro" id="IPR004412">
    <property type="entry name" value="GatA"/>
</dbReference>
<dbReference type="InterPro" id="IPR036928">
    <property type="entry name" value="AS_sf"/>
</dbReference>
<comment type="catalytic activity">
    <reaction evidence="6 7">
        <text>L-glutamyl-tRNA(Gln) + L-glutamine + ATP + H2O = L-glutaminyl-tRNA(Gln) + L-glutamate + ADP + phosphate + H(+)</text>
        <dbReference type="Rhea" id="RHEA:17521"/>
        <dbReference type="Rhea" id="RHEA-COMP:9681"/>
        <dbReference type="Rhea" id="RHEA-COMP:9684"/>
        <dbReference type="ChEBI" id="CHEBI:15377"/>
        <dbReference type="ChEBI" id="CHEBI:15378"/>
        <dbReference type="ChEBI" id="CHEBI:29985"/>
        <dbReference type="ChEBI" id="CHEBI:30616"/>
        <dbReference type="ChEBI" id="CHEBI:43474"/>
        <dbReference type="ChEBI" id="CHEBI:58359"/>
        <dbReference type="ChEBI" id="CHEBI:78520"/>
        <dbReference type="ChEBI" id="CHEBI:78521"/>
        <dbReference type="ChEBI" id="CHEBI:456216"/>
        <dbReference type="EC" id="6.3.5.7"/>
    </reaction>
</comment>
<evidence type="ECO:0000256" key="2">
    <source>
        <dbReference type="ARBA" id="ARBA00022598"/>
    </source>
</evidence>
<reference evidence="9 10" key="1">
    <citation type="journal article" date="2016" name="Nat. Commun.">
        <title>Thousands of microbial genomes shed light on interconnected biogeochemical processes in an aquifer system.</title>
        <authorList>
            <person name="Anantharaman K."/>
            <person name="Brown C.T."/>
            <person name="Hug L.A."/>
            <person name="Sharon I."/>
            <person name="Castelle C.J."/>
            <person name="Probst A.J."/>
            <person name="Thomas B.C."/>
            <person name="Singh A."/>
            <person name="Wilkins M.J."/>
            <person name="Karaoz U."/>
            <person name="Brodie E.L."/>
            <person name="Williams K.H."/>
            <person name="Hubbard S.S."/>
            <person name="Banfield J.F."/>
        </authorList>
    </citation>
    <scope>NUCLEOTIDE SEQUENCE [LARGE SCALE GENOMIC DNA]</scope>
</reference>
<name>A0A1F5EDT8_9BACT</name>
<evidence type="ECO:0000313" key="10">
    <source>
        <dbReference type="Proteomes" id="UP000178583"/>
    </source>
</evidence>